<dbReference type="InterPro" id="IPR052373">
    <property type="entry name" value="Gamma-glu_amide_hydrolase"/>
</dbReference>
<dbReference type="GeneID" id="95977007"/>
<dbReference type="Proteomes" id="UP001562354">
    <property type="component" value="Unassembled WGS sequence"/>
</dbReference>
<dbReference type="EMBL" id="JBFMKM010000012">
    <property type="protein sequence ID" value="KAL1302989.1"/>
    <property type="molecule type" value="Genomic_DNA"/>
</dbReference>
<dbReference type="Gene3D" id="3.60.20.10">
    <property type="entry name" value="Glutamine Phosphoribosylpyrophosphate, subunit 1, domain 1"/>
    <property type="match status" value="1"/>
</dbReference>
<dbReference type="Pfam" id="PF13522">
    <property type="entry name" value="GATase_6"/>
    <property type="match status" value="1"/>
</dbReference>
<dbReference type="CDD" id="cd01908">
    <property type="entry name" value="YafJ"/>
    <property type="match status" value="1"/>
</dbReference>
<comment type="caution">
    <text evidence="3">The sequence shown here is derived from an EMBL/GenBank/DDBJ whole genome shotgun (WGS) entry which is preliminary data.</text>
</comment>
<dbReference type="PROSITE" id="PS51278">
    <property type="entry name" value="GATASE_TYPE_2"/>
    <property type="match status" value="1"/>
</dbReference>
<evidence type="ECO:0000256" key="1">
    <source>
        <dbReference type="SAM" id="MobiDB-lite"/>
    </source>
</evidence>
<keyword evidence="4" id="KW-1185">Reference proteome</keyword>
<name>A0ABR3PAC6_9PEZI</name>
<dbReference type="RefSeq" id="XP_069199265.1">
    <property type="nucleotide sequence ID" value="XM_069342761.1"/>
</dbReference>
<dbReference type="SUPFAM" id="SSF56235">
    <property type="entry name" value="N-terminal nucleophile aminohydrolases (Ntn hydrolases)"/>
    <property type="match status" value="1"/>
</dbReference>
<proteinExistence type="predicted"/>
<gene>
    <name evidence="3" type="ORF">AAFC00_003305</name>
</gene>
<evidence type="ECO:0000313" key="3">
    <source>
        <dbReference type="EMBL" id="KAL1302989.1"/>
    </source>
</evidence>
<dbReference type="InterPro" id="IPR029055">
    <property type="entry name" value="Ntn_hydrolases_N"/>
</dbReference>
<reference evidence="3 4" key="1">
    <citation type="submission" date="2024-07" db="EMBL/GenBank/DDBJ databases">
        <title>Draft sequence of the Neodothiora populina.</title>
        <authorList>
            <person name="Drown D.D."/>
            <person name="Schuette U.S."/>
            <person name="Buechlein A.B."/>
            <person name="Rusch D.R."/>
            <person name="Winton L.W."/>
            <person name="Adams G.A."/>
        </authorList>
    </citation>
    <scope>NUCLEOTIDE SEQUENCE [LARGE SCALE GENOMIC DNA]</scope>
    <source>
        <strain evidence="3 4">CPC 39397</strain>
    </source>
</reference>
<evidence type="ECO:0000313" key="4">
    <source>
        <dbReference type="Proteomes" id="UP001562354"/>
    </source>
</evidence>
<feature type="compositionally biased region" description="Basic and acidic residues" evidence="1">
    <location>
        <begin position="80"/>
        <end position="90"/>
    </location>
</feature>
<feature type="region of interest" description="Disordered" evidence="1">
    <location>
        <begin position="80"/>
        <end position="105"/>
    </location>
</feature>
<feature type="domain" description="Glutamine amidotransferase type-2" evidence="2">
    <location>
        <begin position="2"/>
        <end position="372"/>
    </location>
</feature>
<dbReference type="PANTHER" id="PTHR43187">
    <property type="entry name" value="GLUTAMINE AMIDOTRANSFERASE DUG3-RELATED"/>
    <property type="match status" value="1"/>
</dbReference>
<dbReference type="PANTHER" id="PTHR43187:SF1">
    <property type="entry name" value="GLUTAMINE AMIDOTRANSFERASE DUG3-RELATED"/>
    <property type="match status" value="1"/>
</dbReference>
<sequence length="375" mass="41750">MCRWFAYISPTEPCLLSDVLITPKHALTNQVNDHYLPHLIAHLPDQTSAQHEANARNRILNADGLGIAWYTTSFSDFERGATGESEDGKPHGGLHPATYKSVQPPRNDANFHSICSNTETRCLFAHIRATSAAAVAQVNNHPFVFGRTSFMHNGSVSDFTTIRRALCDLLDRDTYANIQGGTDSEHMAALYMHFLTTTNPPRDDDDSENTKALWDREDYSLSQMTAAMHKTVTTIIFLQAQVLGAAAKPNSLNLAVTDGKKLVAYRFRNHAKEQPPSLYYSTKAGVTLNRKYPDNADGNAEDNDGEVDAQNKRSLFAEEEHGRHVIVASEPSTYKEHDWILVGKNQCLMVDVDGAPVVEDIPYDETWNVDDEEEA</sequence>
<organism evidence="3 4">
    <name type="scientific">Neodothiora populina</name>
    <dbReference type="NCBI Taxonomy" id="2781224"/>
    <lineage>
        <taxon>Eukaryota</taxon>
        <taxon>Fungi</taxon>
        <taxon>Dikarya</taxon>
        <taxon>Ascomycota</taxon>
        <taxon>Pezizomycotina</taxon>
        <taxon>Dothideomycetes</taxon>
        <taxon>Dothideomycetidae</taxon>
        <taxon>Dothideales</taxon>
        <taxon>Dothioraceae</taxon>
        <taxon>Neodothiora</taxon>
    </lineage>
</organism>
<evidence type="ECO:0000259" key="2">
    <source>
        <dbReference type="PROSITE" id="PS51278"/>
    </source>
</evidence>
<accession>A0ABR3PAC6</accession>
<dbReference type="InterPro" id="IPR017932">
    <property type="entry name" value="GATase_2_dom"/>
</dbReference>
<protein>
    <recommendedName>
        <fullName evidence="2">Glutamine amidotransferase type-2 domain-containing protein</fullName>
    </recommendedName>
</protein>